<comment type="caution">
    <text evidence="1">The sequence shown here is derived from an EMBL/GenBank/DDBJ whole genome shotgun (WGS) entry which is preliminary data.</text>
</comment>
<evidence type="ECO:0000313" key="1">
    <source>
        <dbReference type="EMBL" id="OHS92962.1"/>
    </source>
</evidence>
<gene>
    <name evidence="1" type="ORF">TRFO_12146</name>
</gene>
<dbReference type="GeneID" id="94831163"/>
<organism evidence="1 2">
    <name type="scientific">Tritrichomonas foetus</name>
    <dbReference type="NCBI Taxonomy" id="1144522"/>
    <lineage>
        <taxon>Eukaryota</taxon>
        <taxon>Metamonada</taxon>
        <taxon>Parabasalia</taxon>
        <taxon>Tritrichomonadida</taxon>
        <taxon>Tritrichomonadidae</taxon>
        <taxon>Tritrichomonas</taxon>
    </lineage>
</organism>
<dbReference type="AlphaFoldDB" id="A0A1J4J0N0"/>
<evidence type="ECO:0000313" key="2">
    <source>
        <dbReference type="Proteomes" id="UP000179807"/>
    </source>
</evidence>
<reference evidence="1" key="1">
    <citation type="submission" date="2016-10" db="EMBL/GenBank/DDBJ databases">
        <authorList>
            <person name="Benchimol M."/>
            <person name="Almeida L.G."/>
            <person name="Vasconcelos A.T."/>
            <person name="Perreira-Neves A."/>
            <person name="Rosa I.A."/>
            <person name="Tasca T."/>
            <person name="Bogo M.R."/>
            <person name="de Souza W."/>
        </authorList>
    </citation>
    <scope>NUCLEOTIDE SEQUENCE [LARGE SCALE GENOMIC DNA]</scope>
    <source>
        <strain evidence="1">K</strain>
    </source>
</reference>
<name>A0A1J4J0N0_9EUKA</name>
<dbReference type="VEuPathDB" id="TrichDB:TRFO_12146"/>
<keyword evidence="2" id="KW-1185">Reference proteome</keyword>
<sequence length="479" mass="55183">MEYKATIDKGFSPINDLSKSEIPNIEEAPIPITTDETFQRISNDIEILQNPETPEDEVTNCLQDIAFTFDRNVYGNIDTFLEQTNTIPILLDHLNSSTEDCLMILNTIAIISKESKISCQFIQNYLSRIKPLMRSPDLLPPIVAILCFTVDTFPQIMDQLIVQNDMISSLSDLANKIIDPKFLGAILSLIHTLLKRLEFVTFDPEKNQKIMQNLQQLINFKLVMIQPNDPKDGRVNTNEVLNPLLSIIDQYMKYYVTPENFEATVTKEMVDAVLFLFYESTTKYDATGTVLGSVLAVMNRFLFVAPPPILQNNPGSFIFVLLKYFTHFSKLRLKLLFILSNIVQFPTFAEFIIKNHCLRNVGLYEENSNLSFSERENLFIIIFHLLSLYPSEMIEDMNEQFFEFMEDAFDIAESTTTTYFSTVFLNTIYNMLSKYPESRNMFSEENLVESLRFILTSTIVQENAEKAQSLLDTFFDETQ</sequence>
<dbReference type="RefSeq" id="XP_068346099.1">
    <property type="nucleotide sequence ID" value="XM_068496459.1"/>
</dbReference>
<dbReference type="SUPFAM" id="SSF48371">
    <property type="entry name" value="ARM repeat"/>
    <property type="match status" value="1"/>
</dbReference>
<dbReference type="EMBL" id="MLAK01001448">
    <property type="protein sequence ID" value="OHS92962.1"/>
    <property type="molecule type" value="Genomic_DNA"/>
</dbReference>
<accession>A0A1J4J0N0</accession>
<protein>
    <recommendedName>
        <fullName evidence="3">SPIN90/Ldb17 leucine-rich domain-containing protein</fullName>
    </recommendedName>
</protein>
<evidence type="ECO:0008006" key="3">
    <source>
        <dbReference type="Google" id="ProtNLM"/>
    </source>
</evidence>
<proteinExistence type="predicted"/>
<dbReference type="InterPro" id="IPR016024">
    <property type="entry name" value="ARM-type_fold"/>
</dbReference>
<dbReference type="Proteomes" id="UP000179807">
    <property type="component" value="Unassembled WGS sequence"/>
</dbReference>